<evidence type="ECO:0008006" key="5">
    <source>
        <dbReference type="Google" id="ProtNLM"/>
    </source>
</evidence>
<keyword evidence="4" id="KW-1185">Reference proteome</keyword>
<sequence>MDSPLWNLLRVPPGNTGAVTCRTEPVIVSSPLWGSPLNLPPESQGQDQLMDVIKWKPQDAFNQTQSNSFLHDPVEGRDSTNSTRTLRPPDAASATWYILTIIGIYGVIFVFRLARNILRKNERSLEDIYYANLTSELKRKGFQSKVVKCSLIIHNTAALQPHQDNPEPKGEGGRLHTGTQAVP</sequence>
<evidence type="ECO:0000256" key="2">
    <source>
        <dbReference type="SAM" id="Phobius"/>
    </source>
</evidence>
<organism evidence="3 4">
    <name type="scientific">Myodes glareolus</name>
    <name type="common">Bank vole</name>
    <name type="synonym">Clethrionomys glareolus</name>
    <dbReference type="NCBI Taxonomy" id="447135"/>
    <lineage>
        <taxon>Eukaryota</taxon>
        <taxon>Metazoa</taxon>
        <taxon>Chordata</taxon>
        <taxon>Craniata</taxon>
        <taxon>Vertebrata</taxon>
        <taxon>Euteleostomi</taxon>
        <taxon>Mammalia</taxon>
        <taxon>Eutheria</taxon>
        <taxon>Euarchontoglires</taxon>
        <taxon>Glires</taxon>
        <taxon>Rodentia</taxon>
        <taxon>Myomorpha</taxon>
        <taxon>Muroidea</taxon>
        <taxon>Cricetidae</taxon>
        <taxon>Arvicolinae</taxon>
        <taxon>Myodes</taxon>
    </lineage>
</organism>
<feature type="transmembrane region" description="Helical" evidence="2">
    <location>
        <begin position="94"/>
        <end position="114"/>
    </location>
</feature>
<comment type="caution">
    <text evidence="3">The sequence shown here is derived from an EMBL/GenBank/DDBJ whole genome shotgun (WGS) entry which is preliminary data.</text>
</comment>
<dbReference type="EMBL" id="JBBHLL010000149">
    <property type="protein sequence ID" value="KAK7812574.1"/>
    <property type="molecule type" value="Genomic_DNA"/>
</dbReference>
<name>A0AAW0IE49_MYOGA</name>
<feature type="compositionally biased region" description="Basic and acidic residues" evidence="1">
    <location>
        <begin position="164"/>
        <end position="174"/>
    </location>
</feature>
<accession>A0AAW0IE49</accession>
<feature type="region of interest" description="Disordered" evidence="1">
    <location>
        <begin position="68"/>
        <end position="87"/>
    </location>
</feature>
<evidence type="ECO:0000313" key="3">
    <source>
        <dbReference type="EMBL" id="KAK7812574.1"/>
    </source>
</evidence>
<keyword evidence="2" id="KW-0472">Membrane</keyword>
<evidence type="ECO:0000313" key="4">
    <source>
        <dbReference type="Proteomes" id="UP001488838"/>
    </source>
</evidence>
<gene>
    <name evidence="3" type="ORF">U0070_021554</name>
</gene>
<dbReference type="AlphaFoldDB" id="A0AAW0IE49"/>
<feature type="region of interest" description="Disordered" evidence="1">
    <location>
        <begin position="159"/>
        <end position="183"/>
    </location>
</feature>
<dbReference type="Proteomes" id="UP001488838">
    <property type="component" value="Unassembled WGS sequence"/>
</dbReference>
<proteinExistence type="predicted"/>
<keyword evidence="2" id="KW-1133">Transmembrane helix</keyword>
<protein>
    <recommendedName>
        <fullName evidence="5">Small integral membrane protein 34A</fullName>
    </recommendedName>
</protein>
<reference evidence="3 4" key="1">
    <citation type="journal article" date="2023" name="bioRxiv">
        <title>Conserved and derived expression patterns and positive selection on dental genes reveal complex evolutionary context of ever-growing rodent molars.</title>
        <authorList>
            <person name="Calamari Z.T."/>
            <person name="Song A."/>
            <person name="Cohen E."/>
            <person name="Akter M."/>
            <person name="Roy R.D."/>
            <person name="Hallikas O."/>
            <person name="Christensen M.M."/>
            <person name="Li P."/>
            <person name="Marangoni P."/>
            <person name="Jernvall J."/>
            <person name="Klein O.D."/>
        </authorList>
    </citation>
    <scope>NUCLEOTIDE SEQUENCE [LARGE SCALE GENOMIC DNA]</scope>
    <source>
        <strain evidence="3">V071</strain>
    </source>
</reference>
<keyword evidence="2" id="KW-0812">Transmembrane</keyword>
<evidence type="ECO:0000256" key="1">
    <source>
        <dbReference type="SAM" id="MobiDB-lite"/>
    </source>
</evidence>